<evidence type="ECO:0000256" key="2">
    <source>
        <dbReference type="ARBA" id="ARBA00023125"/>
    </source>
</evidence>
<dbReference type="PROSITE" id="PS50043">
    <property type="entry name" value="HTH_LUXR_2"/>
    <property type="match status" value="1"/>
</dbReference>
<dbReference type="Proteomes" id="UP000700706">
    <property type="component" value="Unassembled WGS sequence"/>
</dbReference>
<dbReference type="AlphaFoldDB" id="A0A952FWA5"/>
<protein>
    <submittedName>
        <fullName evidence="5">Helix-turn-helix transcriptional regulator</fullName>
    </submittedName>
</protein>
<dbReference type="InterPro" id="IPR036388">
    <property type="entry name" value="WH-like_DNA-bd_sf"/>
</dbReference>
<keyword evidence="3" id="KW-0804">Transcription</keyword>
<evidence type="ECO:0000313" key="5">
    <source>
        <dbReference type="EMBL" id="MBW8729391.1"/>
    </source>
</evidence>
<feature type="domain" description="HTH luxR-type" evidence="4">
    <location>
        <begin position="185"/>
        <end position="250"/>
    </location>
</feature>
<gene>
    <name evidence="5" type="ORF">JF625_30110</name>
</gene>
<sequence>MPDELQFLDLIGQIYDAAIGDEDWTGILDRLSQMLGAHAAVLQRPHGPGQSVQTLVSGIDPAYVGLYGAHYHSLLPIRSWLPRLPGGSVFVDRMLLPDRDYVRTEFYTDFLTPQDQHASLSWLARSRPGAGATPALISIWRSRRQPEWEPEQLRLLHRLGPHLEQALEIERRLGASAAQQVATSLARSAAELTWRERDCLARIARGASSKEIARQLELSIHTINEYIESAMRKLEAASRSEAVAKAMVLDLIGD</sequence>
<dbReference type="Pfam" id="PF00196">
    <property type="entry name" value="GerE"/>
    <property type="match status" value="1"/>
</dbReference>
<dbReference type="CDD" id="cd06170">
    <property type="entry name" value="LuxR_C_like"/>
    <property type="match status" value="1"/>
</dbReference>
<evidence type="ECO:0000256" key="3">
    <source>
        <dbReference type="ARBA" id="ARBA00023163"/>
    </source>
</evidence>
<evidence type="ECO:0000256" key="1">
    <source>
        <dbReference type="ARBA" id="ARBA00023015"/>
    </source>
</evidence>
<comment type="caution">
    <text evidence="5">The sequence shown here is derived from an EMBL/GenBank/DDBJ whole genome shotgun (WGS) entry which is preliminary data.</text>
</comment>
<accession>A0A952FWA5</accession>
<dbReference type="Gene3D" id="1.10.10.10">
    <property type="entry name" value="Winged helix-like DNA-binding domain superfamily/Winged helix DNA-binding domain"/>
    <property type="match status" value="1"/>
</dbReference>
<dbReference type="PROSITE" id="PS00622">
    <property type="entry name" value="HTH_LUXR_1"/>
    <property type="match status" value="1"/>
</dbReference>
<dbReference type="InterPro" id="IPR000792">
    <property type="entry name" value="Tscrpt_reg_LuxR_C"/>
</dbReference>
<evidence type="ECO:0000259" key="4">
    <source>
        <dbReference type="PROSITE" id="PS50043"/>
    </source>
</evidence>
<reference evidence="5" key="1">
    <citation type="submission" date="2020-06" db="EMBL/GenBank/DDBJ databases">
        <title>Stable isotope informed genome-resolved metagenomics uncovers potential trophic interactions in rhizosphere soil.</title>
        <authorList>
            <person name="Starr E.P."/>
            <person name="Shi S."/>
            <person name="Blazewicz S.J."/>
            <person name="Koch B.J."/>
            <person name="Probst A.J."/>
            <person name="Hungate B.A."/>
            <person name="Pett-Ridge J."/>
            <person name="Firestone M.K."/>
            <person name="Banfield J.F."/>
        </authorList>
    </citation>
    <scope>NUCLEOTIDE SEQUENCE</scope>
    <source>
        <strain evidence="5">YM_69_17</strain>
    </source>
</reference>
<organism evidence="5 6">
    <name type="scientific">Inquilinus limosus</name>
    <dbReference type="NCBI Taxonomy" id="171674"/>
    <lineage>
        <taxon>Bacteria</taxon>
        <taxon>Pseudomonadati</taxon>
        <taxon>Pseudomonadota</taxon>
        <taxon>Alphaproteobacteria</taxon>
        <taxon>Rhodospirillales</taxon>
        <taxon>Rhodospirillaceae</taxon>
        <taxon>Inquilinus</taxon>
    </lineage>
</organism>
<dbReference type="EMBL" id="JAEKLZ010000528">
    <property type="protein sequence ID" value="MBW8729391.1"/>
    <property type="molecule type" value="Genomic_DNA"/>
</dbReference>
<evidence type="ECO:0000313" key="6">
    <source>
        <dbReference type="Proteomes" id="UP000700706"/>
    </source>
</evidence>
<keyword evidence="2" id="KW-0238">DNA-binding</keyword>
<dbReference type="SMART" id="SM00421">
    <property type="entry name" value="HTH_LUXR"/>
    <property type="match status" value="1"/>
</dbReference>
<dbReference type="GO" id="GO:0006355">
    <property type="term" value="P:regulation of DNA-templated transcription"/>
    <property type="evidence" value="ECO:0007669"/>
    <property type="project" value="InterPro"/>
</dbReference>
<proteinExistence type="predicted"/>
<dbReference type="GO" id="GO:0003677">
    <property type="term" value="F:DNA binding"/>
    <property type="evidence" value="ECO:0007669"/>
    <property type="project" value="UniProtKB-KW"/>
</dbReference>
<dbReference type="PRINTS" id="PR00038">
    <property type="entry name" value="HTHLUXR"/>
</dbReference>
<dbReference type="InterPro" id="IPR016032">
    <property type="entry name" value="Sig_transdc_resp-reg_C-effctor"/>
</dbReference>
<dbReference type="PANTHER" id="PTHR44688:SF16">
    <property type="entry name" value="DNA-BINDING TRANSCRIPTIONAL ACTIVATOR DEVR_DOSR"/>
    <property type="match status" value="1"/>
</dbReference>
<keyword evidence="1" id="KW-0805">Transcription regulation</keyword>
<dbReference type="PANTHER" id="PTHR44688">
    <property type="entry name" value="DNA-BINDING TRANSCRIPTIONAL ACTIVATOR DEVR_DOSR"/>
    <property type="match status" value="1"/>
</dbReference>
<dbReference type="SUPFAM" id="SSF46894">
    <property type="entry name" value="C-terminal effector domain of the bipartite response regulators"/>
    <property type="match status" value="1"/>
</dbReference>
<name>A0A952FWA5_9PROT</name>